<dbReference type="PaxDb" id="584708-Apau_0821"/>
<keyword evidence="1" id="KW-0732">Signal</keyword>
<evidence type="ECO:0000259" key="2">
    <source>
        <dbReference type="PROSITE" id="PS50106"/>
    </source>
</evidence>
<feature type="chain" id="PRO_5003168106" evidence="1">
    <location>
        <begin position="21"/>
        <end position="232"/>
    </location>
</feature>
<feature type="domain" description="PDZ" evidence="2">
    <location>
        <begin position="135"/>
        <end position="217"/>
    </location>
</feature>
<evidence type="ECO:0000313" key="3">
    <source>
        <dbReference type="EMBL" id="EFQ23249.1"/>
    </source>
</evidence>
<dbReference type="SUPFAM" id="SSF50156">
    <property type="entry name" value="PDZ domain-like"/>
    <property type="match status" value="1"/>
</dbReference>
<sequence length="232" mass="25429">MRRILLVSLFLLSLAPACWGATLFTTTIRETDTGKVQDMILEVMTGKNFTVDEVDPYKVVVAKNFGDGFWLPTQLCKVKFNMLQRDGNVRLLVSELELLQGQVTRQRSIDHLIPLIQEIRNKLDGTPIDQVVNEAVNQLPDSGNVRKKSLGIVLGDRNPDGYVAISSVEAGSKAADAGLVERDVLLEVNGRSTKEMDTAALRSYLANKAAEEASLVLVYSRGGTPQGSVTIR</sequence>
<feature type="signal peptide" evidence="1">
    <location>
        <begin position="1"/>
        <end position="20"/>
    </location>
</feature>
<dbReference type="OrthoDB" id="4209at2"/>
<dbReference type="Gene3D" id="2.30.42.10">
    <property type="match status" value="1"/>
</dbReference>
<dbReference type="eggNOG" id="COG0265">
    <property type="taxonomic scope" value="Bacteria"/>
</dbReference>
<accession>E3CVP8</accession>
<dbReference type="PROSITE" id="PS50106">
    <property type="entry name" value="PDZ"/>
    <property type="match status" value="1"/>
</dbReference>
<dbReference type="Pfam" id="PF17820">
    <property type="entry name" value="PDZ_6"/>
    <property type="match status" value="1"/>
</dbReference>
<dbReference type="HOGENOM" id="CLU_1163956_0_0_0"/>
<dbReference type="InterPro" id="IPR036034">
    <property type="entry name" value="PDZ_sf"/>
</dbReference>
<dbReference type="InterPro" id="IPR041489">
    <property type="entry name" value="PDZ_6"/>
</dbReference>
<keyword evidence="4" id="KW-1185">Reference proteome</keyword>
<name>E3CVP8_9BACT</name>
<dbReference type="EMBL" id="CM001022">
    <property type="protein sequence ID" value="EFQ23249.1"/>
    <property type="molecule type" value="Genomic_DNA"/>
</dbReference>
<evidence type="ECO:0000256" key="1">
    <source>
        <dbReference type="SAM" id="SignalP"/>
    </source>
</evidence>
<dbReference type="InterPro" id="IPR001478">
    <property type="entry name" value="PDZ"/>
</dbReference>
<dbReference type="RefSeq" id="WP_006300417.1">
    <property type="nucleotide sequence ID" value="NZ_CM001022.1"/>
</dbReference>
<reference evidence="3 4" key="1">
    <citation type="journal article" date="2010" name="Stand. Genomic Sci.">
        <title>Non-contiguous finished genome sequence of Aminomonas paucivorans type strain (GLU-3).</title>
        <authorList>
            <person name="Pitluck S."/>
            <person name="Yasawong M."/>
            <person name="Held B."/>
            <person name="Lapidus A."/>
            <person name="Nolan M."/>
            <person name="Copeland A."/>
            <person name="Lucas S."/>
            <person name="Del Rio T.G."/>
            <person name="Tice H."/>
            <person name="Cheng J.F."/>
            <person name="Chertkov O."/>
            <person name="Goodwin L."/>
            <person name="Tapia R."/>
            <person name="Han C."/>
            <person name="Liolios K."/>
            <person name="Ivanova N."/>
            <person name="Mavromatis K."/>
            <person name="Ovchinnikova G."/>
            <person name="Pati A."/>
            <person name="Chen A."/>
            <person name="Palaniappan K."/>
            <person name="Land M."/>
            <person name="Hauser L."/>
            <person name="Chang Y.J."/>
            <person name="Jeffries C.D."/>
            <person name="Pukall R."/>
            <person name="Spring S."/>
            <person name="Rohde M."/>
            <person name="Sikorski J."/>
            <person name="Goker M."/>
            <person name="Woyke T."/>
            <person name="Bristow J."/>
            <person name="Eisen J.A."/>
            <person name="Markowitz V."/>
            <person name="Hugenholtz P."/>
            <person name="Kyrpides N.C."/>
            <person name="Klenk H.P."/>
        </authorList>
    </citation>
    <scope>NUCLEOTIDE SEQUENCE [LARGE SCALE GENOMIC DNA]</scope>
    <source>
        <strain evidence="3 4">DSM 12260</strain>
    </source>
</reference>
<protein>
    <submittedName>
        <fullName evidence="3">PDZ/DHR/GLGF domain protein</fullName>
    </submittedName>
</protein>
<organism evidence="3 4">
    <name type="scientific">Aminomonas paucivorans DSM 12260</name>
    <dbReference type="NCBI Taxonomy" id="584708"/>
    <lineage>
        <taxon>Bacteria</taxon>
        <taxon>Thermotogati</taxon>
        <taxon>Synergistota</taxon>
        <taxon>Synergistia</taxon>
        <taxon>Synergistales</taxon>
        <taxon>Synergistaceae</taxon>
        <taxon>Aminomonas</taxon>
    </lineage>
</organism>
<evidence type="ECO:0000313" key="4">
    <source>
        <dbReference type="Proteomes" id="UP000005096"/>
    </source>
</evidence>
<dbReference type="STRING" id="584708.Apau_0821"/>
<dbReference type="Proteomes" id="UP000005096">
    <property type="component" value="Chromosome"/>
</dbReference>
<gene>
    <name evidence="3" type="ORF">Apau_0821</name>
</gene>
<proteinExistence type="predicted"/>
<dbReference type="AlphaFoldDB" id="E3CVP8"/>
<dbReference type="SMART" id="SM00228">
    <property type="entry name" value="PDZ"/>
    <property type="match status" value="1"/>
</dbReference>